<dbReference type="RefSeq" id="WP_345198238.1">
    <property type="nucleotide sequence ID" value="NZ_BAABFL010000462.1"/>
</dbReference>
<feature type="chain" id="PRO_5045157069" description="Cytochrome c domain-containing protein" evidence="1">
    <location>
        <begin position="24"/>
        <end position="602"/>
    </location>
</feature>
<organism evidence="2 3">
    <name type="scientific">Kistimonas scapharcae</name>
    <dbReference type="NCBI Taxonomy" id="1036133"/>
    <lineage>
        <taxon>Bacteria</taxon>
        <taxon>Pseudomonadati</taxon>
        <taxon>Pseudomonadota</taxon>
        <taxon>Gammaproteobacteria</taxon>
        <taxon>Oceanospirillales</taxon>
        <taxon>Endozoicomonadaceae</taxon>
        <taxon>Kistimonas</taxon>
    </lineage>
</organism>
<accession>A0ABP8V938</accession>
<evidence type="ECO:0000313" key="2">
    <source>
        <dbReference type="EMBL" id="GAA4651790.1"/>
    </source>
</evidence>
<reference evidence="3" key="1">
    <citation type="journal article" date="2019" name="Int. J. Syst. Evol. Microbiol.">
        <title>The Global Catalogue of Microorganisms (GCM) 10K type strain sequencing project: providing services to taxonomists for standard genome sequencing and annotation.</title>
        <authorList>
            <consortium name="The Broad Institute Genomics Platform"/>
            <consortium name="The Broad Institute Genome Sequencing Center for Infectious Disease"/>
            <person name="Wu L."/>
            <person name="Ma J."/>
        </authorList>
    </citation>
    <scope>NUCLEOTIDE SEQUENCE [LARGE SCALE GENOMIC DNA]</scope>
    <source>
        <strain evidence="3">JCM 17805</strain>
    </source>
</reference>
<feature type="signal peptide" evidence="1">
    <location>
        <begin position="1"/>
        <end position="23"/>
    </location>
</feature>
<name>A0ABP8V938_9GAMM</name>
<evidence type="ECO:0000256" key="1">
    <source>
        <dbReference type="SAM" id="SignalP"/>
    </source>
</evidence>
<keyword evidence="1" id="KW-0732">Signal</keyword>
<gene>
    <name evidence="2" type="ORF">GCM10023116_40740</name>
</gene>
<proteinExistence type="predicted"/>
<evidence type="ECO:0000313" key="3">
    <source>
        <dbReference type="Proteomes" id="UP001500604"/>
    </source>
</evidence>
<keyword evidence="3" id="KW-1185">Reference proteome</keyword>
<sequence>MKRLLAACLLMAGTFFYWSGAVAESNDTRTVDAIQSAMYYNANIRDAEECAMEVRNGQLVALSKDGKLISNPAMTCPDMFSWKLFVEVVKDRFWSNWADESQNWPAKPYPLCEKGENGDCCTPGSNNDKDGHCPYYPGDAHKDRLTALTNAIGTEAEKLAEEILRVGRIPFVDHMNTRQSLKKDGWKFFKSSSGDSQNSTPSCDAVVVNGISTNVIPQILKNFNPPGSESIGRVIRQTNAEITVRNKTFHEYLYNNDLYNANGVADIYRRNADNLARNCEIDGNQQVCSNAPYHLPNKSYSGSNKTPSLATVDLPFDAIMIKSNWLHQDLADALKLKGNQQDYVSKHLATQISLDALSIPYDKKDNPGGQCNLKGTHYLVAFHVSSKDVPNWVWTTFEHKDLPGRCDYTGCNDAFGYQSQDDLPAGVAKNYVAPNERSDHLNSPSQVFGIDRGYPEEQRTSALANVFKGMNIGTGNSTSPYEPDPEDKAWLNYRLKGSQVEFVTATGRPTFLGNSVTEGGFMDGSSCITCHARAGVYVSENDEIDFARLSVFMRSITDYGYARSANGIPNPSWYNVSDNPPRLEVLQTDFIWGFLNAQPLDD</sequence>
<protein>
    <recommendedName>
        <fullName evidence="4">Cytochrome c domain-containing protein</fullName>
    </recommendedName>
</protein>
<evidence type="ECO:0008006" key="4">
    <source>
        <dbReference type="Google" id="ProtNLM"/>
    </source>
</evidence>
<dbReference type="Proteomes" id="UP001500604">
    <property type="component" value="Unassembled WGS sequence"/>
</dbReference>
<dbReference type="EMBL" id="BAABFL010000462">
    <property type="protein sequence ID" value="GAA4651790.1"/>
    <property type="molecule type" value="Genomic_DNA"/>
</dbReference>
<comment type="caution">
    <text evidence="2">The sequence shown here is derived from an EMBL/GenBank/DDBJ whole genome shotgun (WGS) entry which is preliminary data.</text>
</comment>